<protein>
    <recommendedName>
        <fullName evidence="1">IPT/TIG domain-containing protein</fullName>
    </recommendedName>
</protein>
<accession>V7IBN9</accession>
<dbReference type="RefSeq" id="WP_023386475.1">
    <property type="nucleotide sequence ID" value="NZ_AXUN02000029.1"/>
</dbReference>
<gene>
    <name evidence="2" type="ORF">T472_0201830</name>
</gene>
<dbReference type="InterPro" id="IPR013783">
    <property type="entry name" value="Ig-like_fold"/>
</dbReference>
<feature type="domain" description="IPT/TIG" evidence="1">
    <location>
        <begin position="180"/>
        <end position="263"/>
    </location>
</feature>
<comment type="caution">
    <text evidence="2">The sequence shown here is derived from an EMBL/GenBank/DDBJ whole genome shotgun (WGS) entry which is preliminary data.</text>
</comment>
<evidence type="ECO:0000259" key="1">
    <source>
        <dbReference type="Pfam" id="PF01833"/>
    </source>
</evidence>
<dbReference type="CDD" id="cd00603">
    <property type="entry name" value="IPT_PCSR"/>
    <property type="match status" value="1"/>
</dbReference>
<dbReference type="STRING" id="994573.T472_0201830"/>
<dbReference type="PATRIC" id="fig|994573.3.peg.342"/>
<dbReference type="InterPro" id="IPR014756">
    <property type="entry name" value="Ig_E-set"/>
</dbReference>
<evidence type="ECO:0000313" key="3">
    <source>
        <dbReference type="Proteomes" id="UP000017747"/>
    </source>
</evidence>
<sequence>MGMPILTIVSPEDGLNFIDRMLFFDINYSDPIDTFAADRVLLEADKVASFDGLDRKSIEYVDVASDSTVRYSVILEPGLWYWRVTAENSSGLSVSEVRTLTVSKTVKRALYQYENVGKAAMPWSNKRTLYQYENIGKSPIDWTDKRTLSQYENIAKFGPLWSNQRSYYQYENITDDPPFPYISRISSTRGPSGSVLTLYGNGFGYSFESDVSNPDRFLRSYDGSVYINDLMCSILSWSWNGIVMQLPAEAESGPIKVVLSQPTVRESNVKGFEVYAGVPTDDIGIELFICARENPNTVLCQLDGAFNKAFQMVQNNAGSGSFSISRYDRFGGNNEYIRDQNFVLVKLDGNPIFKWIIEAKKPNYVDPSEHQIIEVNGRGILSMLGWAVVYPENLAEPVLDRKFTGTASTVLRKLIQEAQARDGLNGVSIGWEDDKDSLGNTFTERINLSFRVGTPLTEVVTKFTDGLGYFDIEMTPDLRLKIYKNKGEDLHEEIIYRPGQAILSHQNQSDGTNLVNEVLVEGSEKSIAVASHSLSQANYGRREGYLSASNLLGGLSEYGQAYLSRAAFPTWGIQGTVTTFTDTEGRKIKPFESYLIGDWIGWHIPPEGSDEIGFEGILRVKGVTVSEDNDTGNLKYTLDLHNAMLEHEIKLTQKVERISQYSGGSDVLSVAPSSSSGYSPNEINALLANKASTIHQHHFTELVDTPENLEPGKIVIVNEEGNQLILDAREKPEVFFQSELKAITGSNFKAEIDDITFVGNGITFDPNTRSLIIGESGKYCIRASQVASVSGEASLLIRKNGSGLKRAASVNGVRVNHTVSVIESFTAGDEIAFYWNGTVTEALAGMDSSVSIFRI</sequence>
<dbReference type="EMBL" id="AXUN02000029">
    <property type="protein sequence ID" value="ETA82292.1"/>
    <property type="molecule type" value="Genomic_DNA"/>
</dbReference>
<dbReference type="Pfam" id="PF01833">
    <property type="entry name" value="TIG"/>
    <property type="match status" value="1"/>
</dbReference>
<dbReference type="OrthoDB" id="7574679at2"/>
<dbReference type="AlphaFoldDB" id="V7IBN9"/>
<keyword evidence="3" id="KW-1185">Reference proteome</keyword>
<name>V7IBN9_9CLOT</name>
<proteinExistence type="predicted"/>
<reference evidence="2 3" key="1">
    <citation type="journal article" date="2014" name="Genome Announc.">
        <title>Genome Sequence of Youngiibacter fragilis, the Type Strain of the Genus Youngiibacter.</title>
        <authorList>
            <person name="Wawrik C.B."/>
            <person name="Callaghan A.V."/>
            <person name="Stamps B.W."/>
            <person name="Wawrik B."/>
        </authorList>
    </citation>
    <scope>NUCLEOTIDE SEQUENCE [LARGE SCALE GENOMIC DNA]</scope>
    <source>
        <strain evidence="2 3">232.1</strain>
    </source>
</reference>
<dbReference type="InterPro" id="IPR002909">
    <property type="entry name" value="IPT_dom"/>
</dbReference>
<dbReference type="eggNOG" id="ENOG5033RN4">
    <property type="taxonomic scope" value="Bacteria"/>
</dbReference>
<dbReference type="SUPFAM" id="SSF81296">
    <property type="entry name" value="E set domains"/>
    <property type="match status" value="1"/>
</dbReference>
<dbReference type="Gene3D" id="2.60.40.10">
    <property type="entry name" value="Immunoglobulins"/>
    <property type="match status" value="2"/>
</dbReference>
<organism evidence="2 3">
    <name type="scientific">Youngiibacter fragilis 232.1</name>
    <dbReference type="NCBI Taxonomy" id="994573"/>
    <lineage>
        <taxon>Bacteria</taxon>
        <taxon>Bacillati</taxon>
        <taxon>Bacillota</taxon>
        <taxon>Clostridia</taxon>
        <taxon>Eubacteriales</taxon>
        <taxon>Clostridiaceae</taxon>
        <taxon>Youngiibacter</taxon>
    </lineage>
</organism>
<dbReference type="Proteomes" id="UP000017747">
    <property type="component" value="Unassembled WGS sequence"/>
</dbReference>
<evidence type="ECO:0000313" key="2">
    <source>
        <dbReference type="EMBL" id="ETA82292.1"/>
    </source>
</evidence>